<name>A0AAX3ZU99_STRRO</name>
<dbReference type="NCBIfam" id="NF041195">
    <property type="entry name" value="ScbA_BarX_GamBu"/>
    <property type="match status" value="1"/>
</dbReference>
<dbReference type="InterPro" id="IPR047757">
    <property type="entry name" value="AfsA-like"/>
</dbReference>
<dbReference type="GO" id="GO:0016740">
    <property type="term" value="F:transferase activity"/>
    <property type="evidence" value="ECO:0007669"/>
    <property type="project" value="InterPro"/>
</dbReference>
<organism evidence="4 5">
    <name type="scientific">Streptomyces rochei</name>
    <name type="common">Streptomyces parvullus</name>
    <dbReference type="NCBI Taxonomy" id="1928"/>
    <lineage>
        <taxon>Bacteria</taxon>
        <taxon>Bacillati</taxon>
        <taxon>Actinomycetota</taxon>
        <taxon>Actinomycetes</taxon>
        <taxon>Kitasatosporales</taxon>
        <taxon>Streptomycetaceae</taxon>
        <taxon>Streptomyces</taxon>
        <taxon>Streptomyces rochei group</taxon>
    </lineage>
</organism>
<dbReference type="AlphaFoldDB" id="A0AAX3ZU99"/>
<reference evidence="4" key="1">
    <citation type="submission" date="2023-03" db="EMBL/GenBank/DDBJ databases">
        <title>Borrelidin-producing and root-colonizing Streptomyces rochei is a potent biopesticide for soil-borne oomycete-caused plant diseases.</title>
        <authorList>
            <person name="Zhou D."/>
            <person name="Wang X."/>
            <person name="Navarro-Munoz J.C."/>
            <person name="Li W."/>
            <person name="Li J."/>
            <person name="Jiu M."/>
            <person name="Deng S."/>
            <person name="Ye Y."/>
            <person name="Daly P."/>
            <person name="Wei L."/>
        </authorList>
    </citation>
    <scope>NUCLEOTIDE SEQUENCE</scope>
    <source>
        <strain evidence="4">JK1</strain>
    </source>
</reference>
<proteinExistence type="predicted"/>
<dbReference type="InterPro" id="IPR005509">
    <property type="entry name" value="AfsA_hotdog_dom"/>
</dbReference>
<accession>A0AAX3ZU99</accession>
<gene>
    <name evidence="3" type="ORF">P7W03_00310</name>
    <name evidence="4" type="ORF">P7W03_35230</name>
</gene>
<feature type="domain" description="A-factor biosynthesis hotdog" evidence="2">
    <location>
        <begin position="44"/>
        <end position="180"/>
    </location>
</feature>
<evidence type="ECO:0000259" key="2">
    <source>
        <dbReference type="Pfam" id="PF03756"/>
    </source>
</evidence>
<protein>
    <submittedName>
        <fullName evidence="4">ScbA/BarX family gamma-butyrolactone biosynthesis protein</fullName>
    </submittedName>
</protein>
<sequence length="330" mass="36014">MATSAFPATHPALGQEPVLPAGTPRLRPSLFRYPNLTTTVPKELVHRAAVAEVMLTDWERVDDTRFKVAAQWPRGHSFFTPIDGRYHDPLIAAETIRQVGSLLGHAEFGVPFGHHYLLHDLSLRVDPHHLMIHQAPASLDLDVTCEDLKMRGGRLAALRYEAVVRRDGHTAATGVFSFSCVSPTVYRRLRPPHVFADGHRPLPLTAPAAPQSVGRMSPADVVLSPTEDPHRWQLRLDTQHPVLFDHPGDHVPGMVLLEAARQAAAGALGRTSLLPLGLTSELVQYAELDIPCIIEAAPHPTHSPGLTTVHITGHQRGQTVFTCTVTAADA</sequence>
<dbReference type="RefSeq" id="WP_125772602.1">
    <property type="nucleotide sequence ID" value="NZ_CP121271.1"/>
</dbReference>
<feature type="region of interest" description="Disordered" evidence="1">
    <location>
        <begin position="1"/>
        <end position="21"/>
    </location>
</feature>
<dbReference type="GeneID" id="90947403"/>
<evidence type="ECO:0000313" key="5">
    <source>
        <dbReference type="Proteomes" id="UP001231701"/>
    </source>
</evidence>
<dbReference type="Pfam" id="PF03756">
    <property type="entry name" value="AfsA"/>
    <property type="match status" value="2"/>
</dbReference>
<dbReference type="EMBL" id="CP121271">
    <property type="protein sequence ID" value="WMC84115.1"/>
    <property type="molecule type" value="Genomic_DNA"/>
</dbReference>
<dbReference type="Proteomes" id="UP001231701">
    <property type="component" value="Chromosome"/>
</dbReference>
<evidence type="ECO:0000313" key="3">
    <source>
        <dbReference type="EMBL" id="WMC84115.1"/>
    </source>
</evidence>
<feature type="domain" description="A-factor biosynthesis hotdog" evidence="2">
    <location>
        <begin position="213"/>
        <end position="327"/>
    </location>
</feature>
<dbReference type="EMBL" id="CP121271">
    <property type="protein sequence ID" value="WMC90555.1"/>
    <property type="molecule type" value="Genomic_DNA"/>
</dbReference>
<evidence type="ECO:0000256" key="1">
    <source>
        <dbReference type="SAM" id="MobiDB-lite"/>
    </source>
</evidence>
<evidence type="ECO:0000313" key="4">
    <source>
        <dbReference type="EMBL" id="WMC90555.1"/>
    </source>
</evidence>